<feature type="chain" id="PRO_5021444748" description="Organic solvent tolerance-like N-terminal domain-containing protein" evidence="1">
    <location>
        <begin position="21"/>
        <end position="87"/>
    </location>
</feature>
<evidence type="ECO:0000256" key="1">
    <source>
        <dbReference type="SAM" id="SignalP"/>
    </source>
</evidence>
<dbReference type="Proteomes" id="UP000315388">
    <property type="component" value="Unassembled WGS sequence"/>
</dbReference>
<dbReference type="EMBL" id="VEWJ01000002">
    <property type="protein sequence ID" value="TPF76644.1"/>
    <property type="molecule type" value="Genomic_DNA"/>
</dbReference>
<accession>A0A502BR10</accession>
<dbReference type="AlphaFoldDB" id="A0A502BR10"/>
<gene>
    <name evidence="2" type="ORF">FHY56_03900</name>
</gene>
<keyword evidence="1" id="KW-0732">Signal</keyword>
<reference evidence="2 3" key="1">
    <citation type="journal article" date="2003" name="Int. J. Syst. Evol. Microbiol.">
        <title>Towards a standardized format for the description of a novel species (of an established genus): Ochrobactrum gallinifaecis sp. nov.</title>
        <authorList>
            <person name="Kampfer P."/>
            <person name="Buczolits S."/>
            <person name="Albrecht A."/>
            <person name="Busse H.J."/>
            <person name="Stackebrandt E."/>
        </authorList>
    </citation>
    <scope>NUCLEOTIDE SEQUENCE [LARGE SCALE GENOMIC DNA]</scope>
    <source>
        <strain evidence="2 3">ISO 196</strain>
    </source>
</reference>
<keyword evidence="3" id="KW-1185">Reference proteome</keyword>
<proteinExistence type="predicted"/>
<evidence type="ECO:0000313" key="2">
    <source>
        <dbReference type="EMBL" id="TPF76644.1"/>
    </source>
</evidence>
<sequence>MFSKTSLVFAGLVMCSVVSGANAEAQKPVFKMSGDQFKRISNTTTLINGNAVIEMGKTEIKADKAKVVLNKNKVTVYTDTIVATGKK</sequence>
<evidence type="ECO:0000313" key="3">
    <source>
        <dbReference type="Proteomes" id="UP000315388"/>
    </source>
</evidence>
<comment type="caution">
    <text evidence="2">The sequence shown here is derived from an EMBL/GenBank/DDBJ whole genome shotgun (WGS) entry which is preliminary data.</text>
</comment>
<feature type="signal peptide" evidence="1">
    <location>
        <begin position="1"/>
        <end position="20"/>
    </location>
</feature>
<dbReference type="RefSeq" id="WP_140903856.1">
    <property type="nucleotide sequence ID" value="NZ_JBHTMD010000020.1"/>
</dbReference>
<name>A0A502BR10_9HYPH</name>
<organism evidence="2 3">
    <name type="scientific">Brucella gallinifaecis</name>
    <dbReference type="NCBI Taxonomy" id="215590"/>
    <lineage>
        <taxon>Bacteria</taxon>
        <taxon>Pseudomonadati</taxon>
        <taxon>Pseudomonadota</taxon>
        <taxon>Alphaproteobacteria</taxon>
        <taxon>Hyphomicrobiales</taxon>
        <taxon>Brucellaceae</taxon>
        <taxon>Brucella/Ochrobactrum group</taxon>
        <taxon>Brucella</taxon>
    </lineage>
</organism>
<evidence type="ECO:0008006" key="4">
    <source>
        <dbReference type="Google" id="ProtNLM"/>
    </source>
</evidence>
<protein>
    <recommendedName>
        <fullName evidence="4">Organic solvent tolerance-like N-terminal domain-containing protein</fullName>
    </recommendedName>
</protein>